<protein>
    <submittedName>
        <fullName evidence="1">Uncharacterized protein</fullName>
    </submittedName>
</protein>
<organism evidence="1">
    <name type="scientific">Siphoviridae sp. ct4be24</name>
    <dbReference type="NCBI Taxonomy" id="2826289"/>
    <lineage>
        <taxon>Viruses</taxon>
        <taxon>Duplodnaviria</taxon>
        <taxon>Heunggongvirae</taxon>
        <taxon>Uroviricota</taxon>
        <taxon>Caudoviricetes</taxon>
    </lineage>
</organism>
<accession>A0A8S5QRI3</accession>
<name>A0A8S5QRI3_9CAUD</name>
<evidence type="ECO:0000313" key="1">
    <source>
        <dbReference type="EMBL" id="DAE21618.1"/>
    </source>
</evidence>
<dbReference type="EMBL" id="BK015714">
    <property type="protein sequence ID" value="DAE21618.1"/>
    <property type="molecule type" value="Genomic_DNA"/>
</dbReference>
<proteinExistence type="predicted"/>
<reference evidence="1" key="1">
    <citation type="journal article" date="2021" name="Proc. Natl. Acad. Sci. U.S.A.">
        <title>A Catalog of Tens of Thousands of Viruses from Human Metagenomes Reveals Hidden Associations with Chronic Diseases.</title>
        <authorList>
            <person name="Tisza M.J."/>
            <person name="Buck C.B."/>
        </authorList>
    </citation>
    <scope>NUCLEOTIDE SEQUENCE</scope>
    <source>
        <strain evidence="1">Ct4be24</strain>
    </source>
</reference>
<sequence length="31" mass="3356">MPEPLILGFNSGITLSESEYLNINSTSESVL</sequence>